<dbReference type="PROSITE" id="PS00455">
    <property type="entry name" value="AMP_BINDING"/>
    <property type="match status" value="1"/>
</dbReference>
<evidence type="ECO:0000256" key="2">
    <source>
        <dbReference type="ARBA" id="ARBA00022840"/>
    </source>
</evidence>
<evidence type="ECO:0000259" key="3">
    <source>
        <dbReference type="Pfam" id="PF00501"/>
    </source>
</evidence>
<dbReference type="PANTHER" id="PTHR43272:SF33">
    <property type="entry name" value="AMP-BINDING DOMAIN-CONTAINING PROTEIN-RELATED"/>
    <property type="match status" value="1"/>
</dbReference>
<keyword evidence="1" id="KW-0547">Nucleotide-binding</keyword>
<dbReference type="CDD" id="cd05907">
    <property type="entry name" value="VL_LC_FACS_like"/>
    <property type="match status" value="1"/>
</dbReference>
<feature type="domain" description="AMP-dependent synthetase/ligase" evidence="3">
    <location>
        <begin position="13"/>
        <end position="432"/>
    </location>
</feature>
<dbReference type="Pfam" id="PF23562">
    <property type="entry name" value="AMP-binding_C_3"/>
    <property type="match status" value="1"/>
</dbReference>
<dbReference type="Pfam" id="PF00501">
    <property type="entry name" value="AMP-binding"/>
    <property type="match status" value="1"/>
</dbReference>
<accession>A0A9D9HB02</accession>
<gene>
    <name evidence="4" type="ORF">IAC32_07580</name>
</gene>
<keyword evidence="4" id="KW-0436">Ligase</keyword>
<dbReference type="PANTHER" id="PTHR43272">
    <property type="entry name" value="LONG-CHAIN-FATTY-ACID--COA LIGASE"/>
    <property type="match status" value="1"/>
</dbReference>
<dbReference type="InterPro" id="IPR042099">
    <property type="entry name" value="ANL_N_sf"/>
</dbReference>
<reference evidence="4" key="2">
    <citation type="journal article" date="2021" name="PeerJ">
        <title>Extensive microbial diversity within the chicken gut microbiome revealed by metagenomics and culture.</title>
        <authorList>
            <person name="Gilroy R."/>
            <person name="Ravi A."/>
            <person name="Getino M."/>
            <person name="Pursley I."/>
            <person name="Horton D.L."/>
            <person name="Alikhan N.F."/>
            <person name="Baker D."/>
            <person name="Gharbi K."/>
            <person name="Hall N."/>
            <person name="Watson M."/>
            <person name="Adriaenssens E.M."/>
            <person name="Foster-Nyarko E."/>
            <person name="Jarju S."/>
            <person name="Secka A."/>
            <person name="Antonio M."/>
            <person name="Oren A."/>
            <person name="Chaudhuri R.R."/>
            <person name="La Ragione R."/>
            <person name="Hildebrand F."/>
            <person name="Pallen M.J."/>
        </authorList>
    </citation>
    <scope>NUCLEOTIDE SEQUENCE</scope>
    <source>
        <strain evidence="4">D3-1215</strain>
    </source>
</reference>
<evidence type="ECO:0000313" key="5">
    <source>
        <dbReference type="Proteomes" id="UP000823637"/>
    </source>
</evidence>
<evidence type="ECO:0000256" key="1">
    <source>
        <dbReference type="ARBA" id="ARBA00022741"/>
    </source>
</evidence>
<comment type="caution">
    <text evidence="4">The sequence shown here is derived from an EMBL/GenBank/DDBJ whole genome shotgun (WGS) entry which is preliminary data.</text>
</comment>
<dbReference type="SUPFAM" id="SSF56801">
    <property type="entry name" value="Acetyl-CoA synthetase-like"/>
    <property type="match status" value="1"/>
</dbReference>
<organism evidence="4 5">
    <name type="scientific">Candidatus Enterocola intestinipullorum</name>
    <dbReference type="NCBI Taxonomy" id="2840783"/>
    <lineage>
        <taxon>Bacteria</taxon>
        <taxon>Pseudomonadati</taxon>
        <taxon>Bacteroidota</taxon>
        <taxon>Bacteroidia</taxon>
        <taxon>Bacteroidales</taxon>
        <taxon>Candidatus Enterocola</taxon>
    </lineage>
</organism>
<dbReference type="Gene3D" id="3.40.50.12780">
    <property type="entry name" value="N-terminal domain of ligase-like"/>
    <property type="match status" value="2"/>
</dbReference>
<dbReference type="InterPro" id="IPR020845">
    <property type="entry name" value="AMP-binding_CS"/>
</dbReference>
<sequence>MNEEPLHLSTLVFKQAKKYGKRPVLYQRNDATGTWESISWNEFAARIKQIGAALINSGINEGDKIGIFAQNMTEAFIADFANFTARAVTVPMYATSTAGQIEYIVNDSEIPLIFVGEQYQYDVACEVLKNSKFLKKLVVMDASTDLKGNENAVYFHELLQNRYDDKVFAEMDNRMAKASQNDLVNILYTSGTTGQPKGVLLHQYNYTQAIRLHDERLYTTSDKDKIMVFLPITHIFERAWDTFCLHRGCTLYINRRPAEIQKTILEVRPNMMSAVPRYWEKVYAAVNDKIEHSPKLLQSLFRKAIRIGRIRNLEYNRYGKHSPYKIGLTYKFLCKPLFRKVYKAAGIENGKFFPCAGAKLSDEINEFMHAIGINLMYGYGLTESTATVCCYLPDNRDYVIGSIGRILPDVEVKISNEGEILLRGKTITSGYYNRPDANKDAFTEDGWFRTGDCGYIDHENNLYLTDRLKDLFKTAGGKYIAPQLLEGIFCNDKYIDQAAAIGNEHKYVSMLIVPDFPALEEYAEKNGIKYNNRKELVAHPEVIKLYDSVIAERNKGLARYEQVKRYTLLDTPFSMEKGLLTNTLKVKRKVVNELYAKEIAAMYPDE</sequence>
<evidence type="ECO:0000313" key="4">
    <source>
        <dbReference type="EMBL" id="MBO8447585.1"/>
    </source>
</evidence>
<dbReference type="GO" id="GO:0016020">
    <property type="term" value="C:membrane"/>
    <property type="evidence" value="ECO:0007669"/>
    <property type="project" value="TreeGrafter"/>
</dbReference>
<keyword evidence="2" id="KW-0067">ATP-binding</keyword>
<proteinExistence type="predicted"/>
<reference evidence="4" key="1">
    <citation type="submission" date="2020-10" db="EMBL/GenBank/DDBJ databases">
        <authorList>
            <person name="Gilroy R."/>
        </authorList>
    </citation>
    <scope>NUCLEOTIDE SEQUENCE</scope>
    <source>
        <strain evidence="4">D3-1215</strain>
    </source>
</reference>
<dbReference type="EMBL" id="JADIMR010000115">
    <property type="protein sequence ID" value="MBO8447585.1"/>
    <property type="molecule type" value="Genomic_DNA"/>
</dbReference>
<dbReference type="GO" id="GO:0005524">
    <property type="term" value="F:ATP binding"/>
    <property type="evidence" value="ECO:0007669"/>
    <property type="project" value="UniProtKB-KW"/>
</dbReference>
<dbReference type="InterPro" id="IPR000873">
    <property type="entry name" value="AMP-dep_synth/lig_dom"/>
</dbReference>
<name>A0A9D9HB02_9BACT</name>
<dbReference type="Proteomes" id="UP000823637">
    <property type="component" value="Unassembled WGS sequence"/>
</dbReference>
<dbReference type="AlphaFoldDB" id="A0A9D9HB02"/>
<protein>
    <submittedName>
        <fullName evidence="4">Long-chain fatty acid--CoA ligase</fullName>
    </submittedName>
</protein>
<dbReference type="GO" id="GO:0004467">
    <property type="term" value="F:long-chain fatty acid-CoA ligase activity"/>
    <property type="evidence" value="ECO:0007669"/>
    <property type="project" value="TreeGrafter"/>
</dbReference>